<dbReference type="EMBL" id="CP017962">
    <property type="protein sequence ID" value="APC48306.1"/>
    <property type="molecule type" value="Genomic_DNA"/>
</dbReference>
<keyword evidence="1" id="KW-1133">Transmembrane helix</keyword>
<organism evidence="2 3">
    <name type="scientific">Virgibacillus halodenitrificans</name>
    <name type="common">Bacillus halodenitrificans</name>
    <dbReference type="NCBI Taxonomy" id="1482"/>
    <lineage>
        <taxon>Bacteria</taxon>
        <taxon>Bacillati</taxon>
        <taxon>Bacillota</taxon>
        <taxon>Bacilli</taxon>
        <taxon>Bacillales</taxon>
        <taxon>Bacillaceae</taxon>
        <taxon>Virgibacillus</taxon>
    </lineage>
</organism>
<dbReference type="RefSeq" id="WP_071648930.1">
    <property type="nucleotide sequence ID" value="NZ_CP017962.1"/>
</dbReference>
<protein>
    <submittedName>
        <fullName evidence="2">Uncharacterized protein</fullName>
    </submittedName>
</protein>
<evidence type="ECO:0000256" key="1">
    <source>
        <dbReference type="SAM" id="Phobius"/>
    </source>
</evidence>
<gene>
    <name evidence="2" type="ORF">BME96_09060</name>
</gene>
<evidence type="ECO:0000313" key="3">
    <source>
        <dbReference type="Proteomes" id="UP000182945"/>
    </source>
</evidence>
<accession>A0AAC9IYK9</accession>
<feature type="transmembrane region" description="Helical" evidence="1">
    <location>
        <begin position="6"/>
        <end position="28"/>
    </location>
</feature>
<keyword evidence="1" id="KW-0472">Membrane</keyword>
<dbReference type="KEGG" id="vhl:BME96_09060"/>
<keyword evidence="1" id="KW-0812">Transmembrane</keyword>
<dbReference type="AlphaFoldDB" id="A0AAC9IYK9"/>
<reference evidence="2 3" key="1">
    <citation type="submission" date="2016-11" db="EMBL/GenBank/DDBJ databases">
        <title>Complete genome sequencing of Virgibacillus halodenitrificans PDB-F2.</title>
        <authorList>
            <person name="Sun Z."/>
            <person name="Zhou Y."/>
            <person name="Li H."/>
        </authorList>
    </citation>
    <scope>NUCLEOTIDE SEQUENCE [LARGE SCALE GENOMIC DNA]</scope>
    <source>
        <strain evidence="2 3">PDB-F2</strain>
    </source>
</reference>
<sequence length="64" mass="7004">MELTNFIWSVIAGVVGTVIVGGAAYKLINKSKTKKVISQKGDSNKAMMDSTLNIYNNKKRNKGE</sequence>
<evidence type="ECO:0000313" key="2">
    <source>
        <dbReference type="EMBL" id="APC48306.1"/>
    </source>
</evidence>
<name>A0AAC9IYK9_VIRHA</name>
<dbReference type="Proteomes" id="UP000182945">
    <property type="component" value="Chromosome"/>
</dbReference>
<dbReference type="GeneID" id="71514539"/>
<proteinExistence type="predicted"/>